<dbReference type="CDD" id="cd06261">
    <property type="entry name" value="TM_PBP2"/>
    <property type="match status" value="1"/>
</dbReference>
<evidence type="ECO:0000256" key="7">
    <source>
        <dbReference type="RuleBase" id="RU363032"/>
    </source>
</evidence>
<feature type="transmembrane region" description="Helical" evidence="7">
    <location>
        <begin position="228"/>
        <end position="246"/>
    </location>
</feature>
<evidence type="ECO:0000259" key="9">
    <source>
        <dbReference type="PROSITE" id="PS50928"/>
    </source>
</evidence>
<comment type="similarity">
    <text evidence="7">Belongs to the binding-protein-dependent transport system permease family.</text>
</comment>
<feature type="transmembrane region" description="Helical" evidence="7">
    <location>
        <begin position="110"/>
        <end position="134"/>
    </location>
</feature>
<feature type="compositionally biased region" description="Polar residues" evidence="8">
    <location>
        <begin position="1"/>
        <end position="11"/>
    </location>
</feature>
<evidence type="ECO:0000256" key="3">
    <source>
        <dbReference type="ARBA" id="ARBA00022475"/>
    </source>
</evidence>
<name>A0A927LYT5_9ACTN</name>
<dbReference type="PANTHER" id="PTHR43386">
    <property type="entry name" value="OLIGOPEPTIDE TRANSPORT SYSTEM PERMEASE PROTEIN APPC"/>
    <property type="match status" value="1"/>
</dbReference>
<feature type="region of interest" description="Disordered" evidence="8">
    <location>
        <begin position="1"/>
        <end position="31"/>
    </location>
</feature>
<dbReference type="AlphaFoldDB" id="A0A927LYT5"/>
<comment type="caution">
    <text evidence="10">The sequence shown here is derived from an EMBL/GenBank/DDBJ whole genome shotgun (WGS) entry which is preliminary data.</text>
</comment>
<dbReference type="EMBL" id="JADBEB010000001">
    <property type="protein sequence ID" value="MBE1485028.1"/>
    <property type="molecule type" value="Genomic_DNA"/>
</dbReference>
<keyword evidence="2 7" id="KW-0813">Transport</keyword>
<dbReference type="PANTHER" id="PTHR43386:SF6">
    <property type="entry name" value="ABC TRANSPORTER PERMEASE PROTEIN"/>
    <property type="match status" value="1"/>
</dbReference>
<feature type="transmembrane region" description="Helical" evidence="7">
    <location>
        <begin position="282"/>
        <end position="303"/>
    </location>
</feature>
<dbReference type="InterPro" id="IPR035906">
    <property type="entry name" value="MetI-like_sf"/>
</dbReference>
<evidence type="ECO:0000256" key="5">
    <source>
        <dbReference type="ARBA" id="ARBA00022989"/>
    </source>
</evidence>
<keyword evidence="6 7" id="KW-0472">Membrane</keyword>
<accession>A0A927LYT5</accession>
<organism evidence="10 11">
    <name type="scientific">Plantactinospora soyae</name>
    <dbReference type="NCBI Taxonomy" id="1544732"/>
    <lineage>
        <taxon>Bacteria</taxon>
        <taxon>Bacillati</taxon>
        <taxon>Actinomycetota</taxon>
        <taxon>Actinomycetes</taxon>
        <taxon>Micromonosporales</taxon>
        <taxon>Micromonosporaceae</taxon>
        <taxon>Plantactinospora</taxon>
    </lineage>
</organism>
<dbReference type="PROSITE" id="PS50928">
    <property type="entry name" value="ABC_TM1"/>
    <property type="match status" value="1"/>
</dbReference>
<keyword evidence="11" id="KW-1185">Reference proteome</keyword>
<keyword evidence="4 7" id="KW-0812">Transmembrane</keyword>
<dbReference type="SUPFAM" id="SSF161098">
    <property type="entry name" value="MetI-like"/>
    <property type="match status" value="1"/>
</dbReference>
<dbReference type="GO" id="GO:0005886">
    <property type="term" value="C:plasma membrane"/>
    <property type="evidence" value="ECO:0007669"/>
    <property type="project" value="UniProtKB-SubCell"/>
</dbReference>
<dbReference type="Pfam" id="PF12911">
    <property type="entry name" value="OppC_N"/>
    <property type="match status" value="1"/>
</dbReference>
<dbReference type="InterPro" id="IPR000515">
    <property type="entry name" value="MetI-like"/>
</dbReference>
<gene>
    <name evidence="10" type="ORF">H4W31_000666</name>
</gene>
<feature type="domain" description="ABC transmembrane type-1" evidence="9">
    <location>
        <begin position="106"/>
        <end position="300"/>
    </location>
</feature>
<dbReference type="InterPro" id="IPR025966">
    <property type="entry name" value="OppC_N"/>
</dbReference>
<feature type="transmembrane region" description="Helical" evidence="7">
    <location>
        <begin position="44"/>
        <end position="62"/>
    </location>
</feature>
<proteinExistence type="inferred from homology"/>
<evidence type="ECO:0000256" key="8">
    <source>
        <dbReference type="SAM" id="MobiDB-lite"/>
    </source>
</evidence>
<feature type="transmembrane region" description="Helical" evidence="7">
    <location>
        <begin position="174"/>
        <end position="193"/>
    </location>
</feature>
<evidence type="ECO:0000313" key="10">
    <source>
        <dbReference type="EMBL" id="MBE1485028.1"/>
    </source>
</evidence>
<dbReference type="GO" id="GO:0055085">
    <property type="term" value="P:transmembrane transport"/>
    <property type="evidence" value="ECO:0007669"/>
    <property type="project" value="InterPro"/>
</dbReference>
<comment type="subcellular location">
    <subcellularLocation>
        <location evidence="1 7">Cell membrane</location>
        <topology evidence="1 7">Multi-pass membrane protein</topology>
    </subcellularLocation>
</comment>
<evidence type="ECO:0000256" key="2">
    <source>
        <dbReference type="ARBA" id="ARBA00022448"/>
    </source>
</evidence>
<evidence type="ECO:0000256" key="6">
    <source>
        <dbReference type="ARBA" id="ARBA00023136"/>
    </source>
</evidence>
<evidence type="ECO:0000313" key="11">
    <source>
        <dbReference type="Proteomes" id="UP000649753"/>
    </source>
</evidence>
<feature type="transmembrane region" description="Helical" evidence="7">
    <location>
        <begin position="141"/>
        <end position="162"/>
    </location>
</feature>
<dbReference type="Proteomes" id="UP000649753">
    <property type="component" value="Unassembled WGS sequence"/>
</dbReference>
<dbReference type="InterPro" id="IPR050366">
    <property type="entry name" value="BP-dependent_transpt_permease"/>
</dbReference>
<evidence type="ECO:0000256" key="1">
    <source>
        <dbReference type="ARBA" id="ARBA00004651"/>
    </source>
</evidence>
<reference evidence="10" key="1">
    <citation type="submission" date="2020-10" db="EMBL/GenBank/DDBJ databases">
        <title>Sequencing the genomes of 1000 actinobacteria strains.</title>
        <authorList>
            <person name="Klenk H.-P."/>
        </authorList>
    </citation>
    <scope>NUCLEOTIDE SEQUENCE</scope>
    <source>
        <strain evidence="10">DSM 46832</strain>
    </source>
</reference>
<dbReference type="Gene3D" id="1.10.3720.10">
    <property type="entry name" value="MetI-like"/>
    <property type="match status" value="1"/>
</dbReference>
<keyword evidence="3" id="KW-1003">Cell membrane</keyword>
<keyword evidence="5 7" id="KW-1133">Transmembrane helix</keyword>
<protein>
    <submittedName>
        <fullName evidence="10">ABC-type dipeptide/oligopeptide/nickel transport system permease subunit</fullName>
    </submittedName>
</protein>
<dbReference type="Pfam" id="PF00528">
    <property type="entry name" value="BPD_transp_1"/>
    <property type="match status" value="1"/>
</dbReference>
<evidence type="ECO:0000256" key="4">
    <source>
        <dbReference type="ARBA" id="ARBA00022692"/>
    </source>
</evidence>
<dbReference type="RefSeq" id="WP_192765299.1">
    <property type="nucleotide sequence ID" value="NZ_JADBEB010000001.1"/>
</dbReference>
<sequence>MSNIESVTQAEVPTAAGVPVSPDSGHEKPRSLTGDAWDDLRRNWIFWTAAVLVVLVVLMSAFPGLFMSSDPEACALARQHRGPSGNAFFGYDFQGCDVYARTVYGARNSVLISLIATTIAGLIGLIVGMAAGYFGGWVDALLARGIDIVLGIPTLLAAIVLARRLSSDPNDSGFWAVALTLGFITWTTGARIMRSSVISAKNQDYVAAARMLGAGPGRLMIRHILPNAAAPFVVVLTILLGVNIATEATLTFLGVGLKGDAISWGIAISESAPYVTETARPLVWPSVFLALTVLAFIMLGDAIRDAFDPRLR</sequence>